<keyword evidence="5" id="KW-0547">Nucleotide-binding</keyword>
<keyword evidence="2" id="KW-0507">mRNA processing</keyword>
<keyword evidence="7" id="KW-0506">mRNA capping</keyword>
<evidence type="ECO:0000313" key="16">
    <source>
        <dbReference type="Proteomes" id="UP000008076"/>
    </source>
</evidence>
<keyword evidence="9" id="KW-0539">Nucleus</keyword>
<comment type="catalytic activity">
    <reaction evidence="10">
        <text>a 5'-end diphospho-ribonucleoside in mRNA + GTP + H(+) = a 5'-end (5'-triphosphoguanosine)-ribonucleoside in mRNA + diphosphate</text>
        <dbReference type="Rhea" id="RHEA:67012"/>
        <dbReference type="Rhea" id="RHEA-COMP:17165"/>
        <dbReference type="Rhea" id="RHEA-COMP:17166"/>
        <dbReference type="ChEBI" id="CHEBI:15378"/>
        <dbReference type="ChEBI" id="CHEBI:33019"/>
        <dbReference type="ChEBI" id="CHEBI:37565"/>
        <dbReference type="ChEBI" id="CHEBI:167616"/>
        <dbReference type="ChEBI" id="CHEBI:167617"/>
        <dbReference type="EC" id="2.7.7.50"/>
    </reaction>
    <physiologicalReaction direction="left-to-right" evidence="10">
        <dbReference type="Rhea" id="RHEA:67013"/>
    </physiologicalReaction>
</comment>
<dbReference type="VEuPathDB" id="AmoebaDB:EDI_063070"/>
<evidence type="ECO:0000256" key="1">
    <source>
        <dbReference type="ARBA" id="ARBA00004123"/>
    </source>
</evidence>
<dbReference type="GO" id="GO:0006370">
    <property type="term" value="P:7-methylguanosine mRNA capping"/>
    <property type="evidence" value="ECO:0007669"/>
    <property type="project" value="UniProtKB-KW"/>
</dbReference>
<protein>
    <submittedName>
        <fullName evidence="15">mRNA capping enzyme, putative</fullName>
        <ecNumber evidence="15">2.7.7.50</ecNumber>
    </submittedName>
</protein>
<dbReference type="EC" id="2.7.7.50" evidence="15"/>
<dbReference type="SUPFAM" id="SSF56091">
    <property type="entry name" value="DNA ligase/mRNA capping enzyme, catalytic domain"/>
    <property type="match status" value="1"/>
</dbReference>
<dbReference type="OrthoDB" id="200924at2759"/>
<dbReference type="InterPro" id="IPR051029">
    <property type="entry name" value="mRNA_Capping_Enz/RNA_Phosphat"/>
</dbReference>
<dbReference type="GO" id="GO:0140818">
    <property type="term" value="F:mRNA 5'-triphosphate monophosphatase activity"/>
    <property type="evidence" value="ECO:0007669"/>
    <property type="project" value="UniProtKB-EC"/>
</dbReference>
<keyword evidence="4 15" id="KW-0548">Nucleotidyltransferase</keyword>
<dbReference type="GO" id="GO:0005525">
    <property type="term" value="F:GTP binding"/>
    <property type="evidence" value="ECO:0007669"/>
    <property type="project" value="UniProtKB-KW"/>
</dbReference>
<evidence type="ECO:0000256" key="3">
    <source>
        <dbReference type="ARBA" id="ARBA00022679"/>
    </source>
</evidence>
<dbReference type="PANTHER" id="PTHR10367">
    <property type="entry name" value="MRNA-CAPPING ENZYME"/>
    <property type="match status" value="1"/>
</dbReference>
<dbReference type="InterPro" id="IPR033469">
    <property type="entry name" value="CYTH-like_dom_sf"/>
</dbReference>
<keyword evidence="16" id="KW-1185">Reference proteome</keyword>
<dbReference type="FunFam" id="3.30.470.30:FF:000028">
    <property type="entry name" value="mRNA capping enzyme, beta chain, putative"/>
    <property type="match status" value="1"/>
</dbReference>
<evidence type="ECO:0000256" key="8">
    <source>
        <dbReference type="ARBA" id="ARBA00023134"/>
    </source>
</evidence>
<evidence type="ECO:0000259" key="13">
    <source>
        <dbReference type="Pfam" id="PF01331"/>
    </source>
</evidence>
<gene>
    <name evidence="15" type="ORF">EDI_063070</name>
</gene>
<dbReference type="eggNOG" id="KOG2386">
    <property type="taxonomic scope" value="Eukaryota"/>
</dbReference>
<dbReference type="OMA" id="CVANDNI"/>
<dbReference type="Gene3D" id="2.40.50.140">
    <property type="entry name" value="Nucleic acid-binding proteins"/>
    <property type="match status" value="1"/>
</dbReference>
<sequence length="601" mass="70749">MADDGLTPEQEQAIEKYSKMLETIKYNTKSNSSIEVESRIGIFDTDHKFISGVKQEEFYIVLNYMQQLNLTYKKSHEIEKIYHTGERENLRYVTGKDGEFIRLELKEKSKTEELQLGSSFDYSLRIQVSRESRLNLEEYGELRGEYITREKSRTEFVWIPEIVIDFTHAYQVDGRNKGKESFEIEFEFKSEEIKKILDNRADIRNVIKEYMYCVNRIYNLLKRSHGNYFGDIEQKQEHKLTNVLGRLICDSIEGAEGSVNNFPGAMPVNFGRTSFDIIQKNAYIVSEKTDGVRHFVLVTEHKVYLVTRKMEFFIVDFPEMVKAYGENGVSLFDGEIVRNIRTVRPVLMLFDAIIVDGINISKKKYSERIQKIEEIVERVDNNEIQAKNRPFDIIIKKFYTKEEISSIFKLICFSHEIGSYIIQDDIRCHRSDGIIFAPDIEYQPFANSGLFKWKYMTHWTIDYGITTSENGDDTFYCSDGRKEVLLRKVNFSKEDLKHFENDKAIYRWNGNGVVETSLDVWSGQWKYHIYRYDKPKPNNISVCIDTLEAMACNISREELIYRCSVKPEDDHWETAYREQLYIEGKKLFEAYTRPKQDNTNN</sequence>
<keyword evidence="6" id="KW-0378">Hydrolase</keyword>
<evidence type="ECO:0000256" key="12">
    <source>
        <dbReference type="SAM" id="Coils"/>
    </source>
</evidence>
<accession>B0EPZ7</accession>
<organism evidence="16">
    <name type="scientific">Entamoeba dispar (strain ATCC PRA-260 / SAW760)</name>
    <dbReference type="NCBI Taxonomy" id="370354"/>
    <lineage>
        <taxon>Eukaryota</taxon>
        <taxon>Amoebozoa</taxon>
        <taxon>Evosea</taxon>
        <taxon>Archamoebae</taxon>
        <taxon>Mastigamoebida</taxon>
        <taxon>Entamoebidae</taxon>
        <taxon>Entamoeba</taxon>
    </lineage>
</organism>
<dbReference type="Proteomes" id="UP000008076">
    <property type="component" value="Unassembled WGS sequence"/>
</dbReference>
<dbReference type="GO" id="GO:0004651">
    <property type="term" value="F:polynucleotide 5'-phosphatase activity"/>
    <property type="evidence" value="ECO:0007669"/>
    <property type="project" value="InterPro"/>
</dbReference>
<proteinExistence type="predicted"/>
<dbReference type="GO" id="GO:0005524">
    <property type="term" value="F:ATP binding"/>
    <property type="evidence" value="ECO:0007669"/>
    <property type="project" value="InterPro"/>
</dbReference>
<dbReference type="KEGG" id="edi:EDI_063070"/>
<reference evidence="16" key="1">
    <citation type="submission" date="2007-12" db="EMBL/GenBank/DDBJ databases">
        <title>Annotation of Entamoeba dispar SAW760.</title>
        <authorList>
            <person name="Lorenzi H."/>
            <person name="Inman J."/>
            <person name="Schobel S."/>
            <person name="Amedeo P."/>
            <person name="Caler E."/>
        </authorList>
    </citation>
    <scope>NUCLEOTIDE SEQUENCE [LARGE SCALE GENOMIC DNA]</scope>
    <source>
        <strain evidence="16">ATCC PRA-260 / SAW760</strain>
    </source>
</reference>
<feature type="domain" description="mRNA capping enzyme C-terminal" evidence="14">
    <location>
        <begin position="482"/>
        <end position="560"/>
    </location>
</feature>
<dbReference type="Pfam" id="PF01331">
    <property type="entry name" value="mRNA_cap_enzyme"/>
    <property type="match status" value="1"/>
</dbReference>
<dbReference type="GO" id="GO:0005634">
    <property type="term" value="C:nucleus"/>
    <property type="evidence" value="ECO:0007669"/>
    <property type="project" value="UniProtKB-SubCell"/>
</dbReference>
<evidence type="ECO:0000256" key="7">
    <source>
        <dbReference type="ARBA" id="ARBA00023042"/>
    </source>
</evidence>
<feature type="domain" description="mRNA capping enzyme adenylation" evidence="13">
    <location>
        <begin position="267"/>
        <end position="454"/>
    </location>
</feature>
<dbReference type="EMBL" id="DS550311">
    <property type="protein sequence ID" value="EDR23409.1"/>
    <property type="molecule type" value="Genomic_DNA"/>
</dbReference>
<dbReference type="GO" id="GO:0004484">
    <property type="term" value="F:mRNA guanylyltransferase activity"/>
    <property type="evidence" value="ECO:0007669"/>
    <property type="project" value="UniProtKB-EC"/>
</dbReference>
<comment type="subcellular location">
    <subcellularLocation>
        <location evidence="1">Nucleus</location>
    </subcellularLocation>
</comment>
<dbReference type="AlphaFoldDB" id="B0EPZ7"/>
<keyword evidence="3 15" id="KW-0808">Transferase</keyword>
<evidence type="ECO:0000313" key="15">
    <source>
        <dbReference type="EMBL" id="EDR23409.1"/>
    </source>
</evidence>
<evidence type="ECO:0000256" key="10">
    <source>
        <dbReference type="ARBA" id="ARBA00044624"/>
    </source>
</evidence>
<dbReference type="Gene3D" id="3.30.470.30">
    <property type="entry name" value="DNA ligase/mRNA capping enzyme"/>
    <property type="match status" value="1"/>
</dbReference>
<name>B0EPZ7_ENTDS</name>
<keyword evidence="8" id="KW-0342">GTP-binding</keyword>
<evidence type="ECO:0000256" key="9">
    <source>
        <dbReference type="ARBA" id="ARBA00023242"/>
    </source>
</evidence>
<evidence type="ECO:0000256" key="6">
    <source>
        <dbReference type="ARBA" id="ARBA00022801"/>
    </source>
</evidence>
<evidence type="ECO:0000256" key="11">
    <source>
        <dbReference type="ARBA" id="ARBA00047740"/>
    </source>
</evidence>
<comment type="catalytic activity">
    <reaction evidence="11">
        <text>a 5'-end triphospho-ribonucleoside in mRNA + H2O = a 5'-end diphospho-ribonucleoside in mRNA + phosphate + H(+)</text>
        <dbReference type="Rhea" id="RHEA:67004"/>
        <dbReference type="Rhea" id="RHEA-COMP:17164"/>
        <dbReference type="Rhea" id="RHEA-COMP:17165"/>
        <dbReference type="ChEBI" id="CHEBI:15377"/>
        <dbReference type="ChEBI" id="CHEBI:15378"/>
        <dbReference type="ChEBI" id="CHEBI:43474"/>
        <dbReference type="ChEBI" id="CHEBI:167616"/>
        <dbReference type="ChEBI" id="CHEBI:167618"/>
        <dbReference type="EC" id="3.6.1.74"/>
    </reaction>
    <physiologicalReaction direction="left-to-right" evidence="11">
        <dbReference type="Rhea" id="RHEA:67005"/>
    </physiologicalReaction>
</comment>
<dbReference type="SUPFAM" id="SSF55154">
    <property type="entry name" value="CYTH-like phosphatases"/>
    <property type="match status" value="1"/>
</dbReference>
<feature type="coiled-coil region" evidence="12">
    <location>
        <begin position="362"/>
        <end position="389"/>
    </location>
</feature>
<dbReference type="Gene3D" id="3.20.100.10">
    <property type="entry name" value="mRNA triphosphatase Cet1-like"/>
    <property type="match status" value="1"/>
</dbReference>
<evidence type="ECO:0000259" key="14">
    <source>
        <dbReference type="Pfam" id="PF03919"/>
    </source>
</evidence>
<dbReference type="InterPro" id="IPR012340">
    <property type="entry name" value="NA-bd_OB-fold"/>
</dbReference>
<dbReference type="SUPFAM" id="SSF50249">
    <property type="entry name" value="Nucleic acid-binding proteins"/>
    <property type="match status" value="1"/>
</dbReference>
<dbReference type="RefSeq" id="XP_001740199.1">
    <property type="nucleotide sequence ID" value="XM_001740147.1"/>
</dbReference>
<evidence type="ECO:0000256" key="4">
    <source>
        <dbReference type="ARBA" id="ARBA00022695"/>
    </source>
</evidence>
<evidence type="ECO:0000256" key="5">
    <source>
        <dbReference type="ARBA" id="ARBA00022741"/>
    </source>
</evidence>
<keyword evidence="12" id="KW-0175">Coiled coil</keyword>
<dbReference type="InterPro" id="IPR037009">
    <property type="entry name" value="mRNA_triPase_Cet1_sf"/>
</dbReference>
<dbReference type="Pfam" id="PF03919">
    <property type="entry name" value="mRNA_cap_C"/>
    <property type="match status" value="1"/>
</dbReference>
<dbReference type="InterPro" id="IPR013846">
    <property type="entry name" value="mRNA_cap_enzyme_C"/>
</dbReference>
<dbReference type="InterPro" id="IPR001339">
    <property type="entry name" value="mRNA_cap_enzyme_adenylation"/>
</dbReference>
<dbReference type="GeneID" id="5885357"/>
<dbReference type="CDD" id="cd07895">
    <property type="entry name" value="Adenylation_mRNA_capping"/>
    <property type="match status" value="1"/>
</dbReference>
<evidence type="ECO:0000256" key="2">
    <source>
        <dbReference type="ARBA" id="ARBA00022664"/>
    </source>
</evidence>
<dbReference type="PANTHER" id="PTHR10367:SF17">
    <property type="entry name" value="MRNA-CAPPING ENZYME"/>
    <property type="match status" value="1"/>
</dbReference>